<reference evidence="3" key="1">
    <citation type="journal article" date="2011" name="Science">
        <title>The plant cell wall-decomposing machinery underlies the functional diversity of forest fungi.</title>
        <authorList>
            <person name="Eastwood D.C."/>
            <person name="Floudas D."/>
            <person name="Binder M."/>
            <person name="Majcherczyk A."/>
            <person name="Schneider P."/>
            <person name="Aerts A."/>
            <person name="Asiegbu F.O."/>
            <person name="Baker S.E."/>
            <person name="Barry K."/>
            <person name="Bendiksby M."/>
            <person name="Blumentritt M."/>
            <person name="Coutinho P.M."/>
            <person name="Cullen D."/>
            <person name="de Vries R.P."/>
            <person name="Gathman A."/>
            <person name="Goodell B."/>
            <person name="Henrissat B."/>
            <person name="Ihrmark K."/>
            <person name="Kauserud H."/>
            <person name="Kohler A."/>
            <person name="LaButti K."/>
            <person name="Lapidus A."/>
            <person name="Lavin J.L."/>
            <person name="Lee Y.-H."/>
            <person name="Lindquist E."/>
            <person name="Lilly W."/>
            <person name="Lucas S."/>
            <person name="Morin E."/>
            <person name="Murat C."/>
            <person name="Oguiza J.A."/>
            <person name="Park J."/>
            <person name="Pisabarro A.G."/>
            <person name="Riley R."/>
            <person name="Rosling A."/>
            <person name="Salamov A."/>
            <person name="Schmidt O."/>
            <person name="Schmutz J."/>
            <person name="Skrede I."/>
            <person name="Stenlid J."/>
            <person name="Wiebenga A."/>
            <person name="Xie X."/>
            <person name="Kuees U."/>
            <person name="Hibbett D.S."/>
            <person name="Hoffmeister D."/>
            <person name="Hoegberg N."/>
            <person name="Martin F."/>
            <person name="Grigoriev I.V."/>
            <person name="Watkinson S.C."/>
        </authorList>
    </citation>
    <scope>NUCLEOTIDE SEQUENCE [LARGE SCALE GENOMIC DNA]</scope>
    <source>
        <strain evidence="3">strain S7.3</strain>
    </source>
</reference>
<dbReference type="AlphaFoldDB" id="F8PLF5"/>
<evidence type="ECO:0000313" key="3">
    <source>
        <dbReference type="Proteomes" id="UP000008063"/>
    </source>
</evidence>
<protein>
    <recommendedName>
        <fullName evidence="1">DUF6830 domain-containing protein</fullName>
    </recommendedName>
</protein>
<dbReference type="Proteomes" id="UP000008063">
    <property type="component" value="Unassembled WGS sequence"/>
</dbReference>
<keyword evidence="3" id="KW-1185">Reference proteome</keyword>
<dbReference type="Pfam" id="PF20722">
    <property type="entry name" value="DUF6830"/>
    <property type="match status" value="1"/>
</dbReference>
<name>F8PLF5_SERL3</name>
<organism evidence="3">
    <name type="scientific">Serpula lacrymans var. lacrymans (strain S7.3)</name>
    <name type="common">Dry rot fungus</name>
    <dbReference type="NCBI Taxonomy" id="936435"/>
    <lineage>
        <taxon>Eukaryota</taxon>
        <taxon>Fungi</taxon>
        <taxon>Dikarya</taxon>
        <taxon>Basidiomycota</taxon>
        <taxon>Agaricomycotina</taxon>
        <taxon>Agaricomycetes</taxon>
        <taxon>Agaricomycetidae</taxon>
        <taxon>Boletales</taxon>
        <taxon>Coniophorineae</taxon>
        <taxon>Serpulaceae</taxon>
        <taxon>Serpula</taxon>
    </lineage>
</organism>
<dbReference type="InterPro" id="IPR049233">
    <property type="entry name" value="DUF6830"/>
</dbReference>
<dbReference type="InParanoid" id="F8PLF5"/>
<proteinExistence type="predicted"/>
<accession>F8PLF5</accession>
<dbReference type="EMBL" id="GL945476">
    <property type="protein sequence ID" value="EGO02437.1"/>
    <property type="molecule type" value="Genomic_DNA"/>
</dbReference>
<dbReference type="HOGENOM" id="CLU_615625_0_0_1"/>
<evidence type="ECO:0000259" key="1">
    <source>
        <dbReference type="Pfam" id="PF20722"/>
    </source>
</evidence>
<feature type="domain" description="DUF6830" evidence="1">
    <location>
        <begin position="315"/>
        <end position="367"/>
    </location>
</feature>
<gene>
    <name evidence="2" type="ORF">SERLA73DRAFT_150191</name>
</gene>
<sequence>MNGQGKQFIVPIAGVRATSRTKVFEVATTQGRVCLLLFPEYHEDYWRRQTFWPFEDRIEWKLPKYLLEMLNQTQLVRVLLKVIDNIIFNSGITQTLNPKPLSFTSAYKLSSLMDYLPSGPTFLTIANINTKNTRQFLKLAYGIVAWTSSPKTSKKLNKKVSEPWDLAVYLPTAKELGLSGVNLPFWFFFDHPLVWCKEVVGKEELDAHYKTGNAPPQFVCAICTMVDFFYQNFEEQVVWQLDVLEKVCLFNLFSILKDSNISLIHKIVLEESAIVAKIDPAVAWLNCVLPDEKKMSGPCSIKNHFLKEIHSQDWLVGFHLNKYPNDTLSIADAAQIFNLEDLHTALADYQHQLSYTARYGRQVSGPSTPLALNHIHCHVQFKYNSSLYAGSKKTVDGVHLEELDVNMFLVKGHERFSLSKCFWLQSLSIAVCTMWIGWTENCVDK</sequence>
<evidence type="ECO:0000313" key="2">
    <source>
        <dbReference type="EMBL" id="EGO02437.1"/>
    </source>
</evidence>